<dbReference type="RefSeq" id="WP_189485640.1">
    <property type="nucleotide sequence ID" value="NZ_BMZB01000001.1"/>
</dbReference>
<evidence type="ECO:0000256" key="1">
    <source>
        <dbReference type="SAM" id="MobiDB-lite"/>
    </source>
</evidence>
<gene>
    <name evidence="2" type="ORF">GCM10011273_13800</name>
</gene>
<comment type="caution">
    <text evidence="2">The sequence shown here is derived from an EMBL/GenBank/DDBJ whole genome shotgun (WGS) entry which is preliminary data.</text>
</comment>
<dbReference type="EMBL" id="BMZB01000001">
    <property type="protein sequence ID" value="GGZ29084.1"/>
    <property type="molecule type" value="Genomic_DNA"/>
</dbReference>
<dbReference type="AlphaFoldDB" id="A0A918Q341"/>
<organism evidence="2 3">
    <name type="scientific">Asticcacaulis endophyticus</name>
    <dbReference type="NCBI Taxonomy" id="1395890"/>
    <lineage>
        <taxon>Bacteria</taxon>
        <taxon>Pseudomonadati</taxon>
        <taxon>Pseudomonadota</taxon>
        <taxon>Alphaproteobacteria</taxon>
        <taxon>Caulobacterales</taxon>
        <taxon>Caulobacteraceae</taxon>
        <taxon>Asticcacaulis</taxon>
    </lineage>
</organism>
<proteinExistence type="predicted"/>
<keyword evidence="3" id="KW-1185">Reference proteome</keyword>
<sequence length="45" mass="4920">MKDNDKNMQHALNSFAFLGGILVNNRPKSSGAGSRPQDYKPTGKK</sequence>
<evidence type="ECO:0000313" key="3">
    <source>
        <dbReference type="Proteomes" id="UP000662572"/>
    </source>
</evidence>
<accession>A0A918Q341</accession>
<protein>
    <submittedName>
        <fullName evidence="2">Uncharacterized protein</fullName>
    </submittedName>
</protein>
<reference evidence="2" key="2">
    <citation type="submission" date="2020-09" db="EMBL/GenBank/DDBJ databases">
        <authorList>
            <person name="Sun Q."/>
            <person name="Kim S."/>
        </authorList>
    </citation>
    <scope>NUCLEOTIDE SEQUENCE</scope>
    <source>
        <strain evidence="2">KCTC 32296</strain>
    </source>
</reference>
<reference evidence="2" key="1">
    <citation type="journal article" date="2014" name="Int. J. Syst. Evol. Microbiol.">
        <title>Complete genome sequence of Corynebacterium casei LMG S-19264T (=DSM 44701T), isolated from a smear-ripened cheese.</title>
        <authorList>
            <consortium name="US DOE Joint Genome Institute (JGI-PGF)"/>
            <person name="Walter F."/>
            <person name="Albersmeier A."/>
            <person name="Kalinowski J."/>
            <person name="Ruckert C."/>
        </authorList>
    </citation>
    <scope>NUCLEOTIDE SEQUENCE</scope>
    <source>
        <strain evidence="2">KCTC 32296</strain>
    </source>
</reference>
<evidence type="ECO:0000313" key="2">
    <source>
        <dbReference type="EMBL" id="GGZ29084.1"/>
    </source>
</evidence>
<feature type="region of interest" description="Disordered" evidence="1">
    <location>
        <begin position="23"/>
        <end position="45"/>
    </location>
</feature>
<name>A0A918Q341_9CAUL</name>
<dbReference type="Proteomes" id="UP000662572">
    <property type="component" value="Unassembled WGS sequence"/>
</dbReference>